<dbReference type="SMART" id="SM00966">
    <property type="entry name" value="SpoVT_AbrB"/>
    <property type="match status" value="1"/>
</dbReference>
<name>A0A6C2UM99_9BACT</name>
<proteinExistence type="predicted"/>
<keyword evidence="4" id="KW-1185">Reference proteome</keyword>
<evidence type="ECO:0000313" key="4">
    <source>
        <dbReference type="Proteomes" id="UP000346198"/>
    </source>
</evidence>
<dbReference type="Gene3D" id="2.10.260.10">
    <property type="match status" value="1"/>
</dbReference>
<dbReference type="InterPro" id="IPR037914">
    <property type="entry name" value="SpoVT-AbrB_sf"/>
</dbReference>
<reference evidence="3 4" key="1">
    <citation type="submission" date="2019-04" db="EMBL/GenBank/DDBJ databases">
        <authorList>
            <person name="Van Vliet M D."/>
        </authorList>
    </citation>
    <scope>NUCLEOTIDE SEQUENCE [LARGE SCALE GENOMIC DNA]</scope>
    <source>
        <strain evidence="3 4">F21</strain>
    </source>
</reference>
<dbReference type="InterPro" id="IPR007159">
    <property type="entry name" value="SpoVT-AbrB_dom"/>
</dbReference>
<feature type="domain" description="SpoVT-AbrB" evidence="2">
    <location>
        <begin position="3"/>
        <end position="46"/>
    </location>
</feature>
<dbReference type="SUPFAM" id="SSF89447">
    <property type="entry name" value="AbrB/MazE/MraZ-like"/>
    <property type="match status" value="1"/>
</dbReference>
<dbReference type="EMBL" id="CAAHFH010000002">
    <property type="protein sequence ID" value="VGO21043.1"/>
    <property type="molecule type" value="Genomic_DNA"/>
</dbReference>
<keyword evidence="1" id="KW-0238">DNA-binding</keyword>
<dbReference type="AlphaFoldDB" id="A0A6C2UM99"/>
<dbReference type="Proteomes" id="UP000346198">
    <property type="component" value="Unassembled WGS sequence"/>
</dbReference>
<evidence type="ECO:0000259" key="2">
    <source>
        <dbReference type="PROSITE" id="PS51740"/>
    </source>
</evidence>
<organism evidence="3 4">
    <name type="scientific">Pontiella sulfatireligans</name>
    <dbReference type="NCBI Taxonomy" id="2750658"/>
    <lineage>
        <taxon>Bacteria</taxon>
        <taxon>Pseudomonadati</taxon>
        <taxon>Kiritimatiellota</taxon>
        <taxon>Kiritimatiellia</taxon>
        <taxon>Kiritimatiellales</taxon>
        <taxon>Pontiellaceae</taxon>
        <taxon>Pontiella</taxon>
    </lineage>
</organism>
<dbReference type="RefSeq" id="WP_136062531.1">
    <property type="nucleotide sequence ID" value="NZ_CAAHFH010000002.1"/>
</dbReference>
<evidence type="ECO:0000256" key="1">
    <source>
        <dbReference type="PROSITE-ProRule" id="PRU01076"/>
    </source>
</evidence>
<accession>A0A6C2UM99</accession>
<dbReference type="GO" id="GO:0003677">
    <property type="term" value="F:DNA binding"/>
    <property type="evidence" value="ECO:0007669"/>
    <property type="project" value="UniProtKB-UniRule"/>
</dbReference>
<sequence length="82" mass="9510">MKAKIIRIGNSQGIRIPKPIIEQCGIKDSVELEIHDRELVIRAPKENRSGWDGQYKQMAEAGDDQLFVAENQSKWDGEEWEW</sequence>
<dbReference type="Pfam" id="PF04014">
    <property type="entry name" value="MazE_antitoxin"/>
    <property type="match status" value="1"/>
</dbReference>
<dbReference type="PROSITE" id="PS51740">
    <property type="entry name" value="SPOVT_ABRB"/>
    <property type="match status" value="1"/>
</dbReference>
<gene>
    <name evidence="3" type="ORF">SCARR_03112</name>
</gene>
<protein>
    <recommendedName>
        <fullName evidence="2">SpoVT-AbrB domain-containing protein</fullName>
    </recommendedName>
</protein>
<evidence type="ECO:0000313" key="3">
    <source>
        <dbReference type="EMBL" id="VGO21043.1"/>
    </source>
</evidence>